<dbReference type="EMBL" id="MU167266">
    <property type="protein sequence ID" value="KAG0146058.1"/>
    <property type="molecule type" value="Genomic_DNA"/>
</dbReference>
<gene>
    <name evidence="1" type="ORF">CROQUDRAFT_657850</name>
</gene>
<organism evidence="1 2">
    <name type="scientific">Cronartium quercuum f. sp. fusiforme G11</name>
    <dbReference type="NCBI Taxonomy" id="708437"/>
    <lineage>
        <taxon>Eukaryota</taxon>
        <taxon>Fungi</taxon>
        <taxon>Dikarya</taxon>
        <taxon>Basidiomycota</taxon>
        <taxon>Pucciniomycotina</taxon>
        <taxon>Pucciniomycetes</taxon>
        <taxon>Pucciniales</taxon>
        <taxon>Coleosporiaceae</taxon>
        <taxon>Cronartium</taxon>
    </lineage>
</organism>
<protein>
    <submittedName>
        <fullName evidence="1">Uncharacterized protein</fullName>
    </submittedName>
</protein>
<keyword evidence="2" id="KW-1185">Reference proteome</keyword>
<comment type="caution">
    <text evidence="1">The sequence shown here is derived from an EMBL/GenBank/DDBJ whole genome shotgun (WGS) entry which is preliminary data.</text>
</comment>
<proteinExistence type="predicted"/>
<accession>A0A9P6NL70</accession>
<sequence length="92" mass="10948">MFHIPGTDQVSVLWSPSFSCSRVCFFYFTHIPLYFHFIDDMFDSLLCRVLYLFLVFSSTDPEVCSRFYKWQNTIPTRGIAETYTRRRHGLST</sequence>
<dbReference type="Proteomes" id="UP000886653">
    <property type="component" value="Unassembled WGS sequence"/>
</dbReference>
<evidence type="ECO:0000313" key="1">
    <source>
        <dbReference type="EMBL" id="KAG0146058.1"/>
    </source>
</evidence>
<dbReference type="AlphaFoldDB" id="A0A9P6NL70"/>
<evidence type="ECO:0000313" key="2">
    <source>
        <dbReference type="Proteomes" id="UP000886653"/>
    </source>
</evidence>
<name>A0A9P6NL70_9BASI</name>
<reference evidence="1" key="1">
    <citation type="submission" date="2013-11" db="EMBL/GenBank/DDBJ databases">
        <title>Genome sequence of the fusiform rust pathogen reveals effectors for host alternation and coevolution with pine.</title>
        <authorList>
            <consortium name="DOE Joint Genome Institute"/>
            <person name="Smith K."/>
            <person name="Pendleton A."/>
            <person name="Kubisiak T."/>
            <person name="Anderson C."/>
            <person name="Salamov A."/>
            <person name="Aerts A."/>
            <person name="Riley R."/>
            <person name="Clum A."/>
            <person name="Lindquist E."/>
            <person name="Ence D."/>
            <person name="Campbell M."/>
            <person name="Kronenberg Z."/>
            <person name="Feau N."/>
            <person name="Dhillon B."/>
            <person name="Hamelin R."/>
            <person name="Burleigh J."/>
            <person name="Smith J."/>
            <person name="Yandell M."/>
            <person name="Nelson C."/>
            <person name="Grigoriev I."/>
            <person name="Davis J."/>
        </authorList>
    </citation>
    <scope>NUCLEOTIDE SEQUENCE</scope>
    <source>
        <strain evidence="1">G11</strain>
    </source>
</reference>